<accession>A0A7C8IA73</accession>
<sequence length="551" mass="62037">MPHAQTQTHVWPGLVPLYHSIETTDLPSASRKECVDAPISISDHGKSNPDPPSKHGSQIPPLDYDRTESSTVEASAEPRTLKDNLRESDIVSPSSYPPGNTVSQESVRSYREHPFSIDRVEQLEQEQDGLRDARDELLGARYRLQLKRNEFRNVRQHAGEKQGSVLSLLRKQYHLNVTKGSEEIQRGLSELEAVQDTLGKIEDDYDKAEEDYNRLEWHYTQKETDFIDGLVNDSSRTHALPIYQERVAEVENIARFALGTPESLQYHADTVDLDAAIATPYLIEKDDGVEKISMSPEKDPPTPQSTSAFSNPPRATTMIHLSSTAQDTDEFLQLPRPYSENDLSPIQLAWEETRKRINSWIFDSLSISPFQRALLKGYLDQVDMDDSSWWHLVMEHWSSDNSTSRAPELKIRRSSTSHEIMPSPTRSSALHSVNEQKLGYGLNSITPLLPEDHVLDALDAPMNPATIEPSDLLESAPRRFHIVDHANERAKTTLHESDSTSLKIVEEDDESSNGPSTPRESPQSDGVRIDSMEPSNRESTAEMAEVTQMDG</sequence>
<keyword evidence="4" id="KW-1185">Reference proteome</keyword>
<reference evidence="3 4" key="1">
    <citation type="submission" date="2020-01" db="EMBL/GenBank/DDBJ databases">
        <authorList>
            <consortium name="DOE Joint Genome Institute"/>
            <person name="Haridas S."/>
            <person name="Albert R."/>
            <person name="Binder M."/>
            <person name="Bloem J."/>
            <person name="Labutti K."/>
            <person name="Salamov A."/>
            <person name="Andreopoulos B."/>
            <person name="Baker S.E."/>
            <person name="Barry K."/>
            <person name="Bills G."/>
            <person name="Bluhm B.H."/>
            <person name="Cannon C."/>
            <person name="Castanera R."/>
            <person name="Culley D.E."/>
            <person name="Daum C."/>
            <person name="Ezra D."/>
            <person name="Gonzalez J.B."/>
            <person name="Henrissat B."/>
            <person name="Kuo A."/>
            <person name="Liang C."/>
            <person name="Lipzen A."/>
            <person name="Lutzoni F."/>
            <person name="Magnuson J."/>
            <person name="Mondo S."/>
            <person name="Nolan M."/>
            <person name="Ohm R."/>
            <person name="Pangilinan J."/>
            <person name="Park H.-J.H."/>
            <person name="Ramirez L."/>
            <person name="Alfaro M."/>
            <person name="Sun H."/>
            <person name="Tritt A."/>
            <person name="Yoshinaga Y."/>
            <person name="Zwiers L.-H.L."/>
            <person name="Turgeon B.G."/>
            <person name="Goodwin S.B."/>
            <person name="Spatafora J.W."/>
            <person name="Crous P.W."/>
            <person name="Grigoriev I.V."/>
        </authorList>
    </citation>
    <scope>NUCLEOTIDE SEQUENCE [LARGE SCALE GENOMIC DNA]</scope>
    <source>
        <strain evidence="3 4">CBS 611.86</strain>
    </source>
</reference>
<gene>
    <name evidence="3" type="ORF">BDV95DRAFT_160720</name>
</gene>
<feature type="compositionally biased region" description="Polar residues" evidence="2">
    <location>
        <begin position="512"/>
        <end position="524"/>
    </location>
</feature>
<organism evidence="3 4">
    <name type="scientific">Massariosphaeria phaeospora</name>
    <dbReference type="NCBI Taxonomy" id="100035"/>
    <lineage>
        <taxon>Eukaryota</taxon>
        <taxon>Fungi</taxon>
        <taxon>Dikarya</taxon>
        <taxon>Ascomycota</taxon>
        <taxon>Pezizomycotina</taxon>
        <taxon>Dothideomycetes</taxon>
        <taxon>Pleosporomycetidae</taxon>
        <taxon>Pleosporales</taxon>
        <taxon>Pleosporales incertae sedis</taxon>
        <taxon>Massariosphaeria</taxon>
    </lineage>
</organism>
<feature type="region of interest" description="Disordered" evidence="2">
    <location>
        <begin position="29"/>
        <end position="107"/>
    </location>
</feature>
<evidence type="ECO:0000256" key="2">
    <source>
        <dbReference type="SAM" id="MobiDB-lite"/>
    </source>
</evidence>
<feature type="compositionally biased region" description="Polar residues" evidence="2">
    <location>
        <begin position="91"/>
        <end position="107"/>
    </location>
</feature>
<evidence type="ECO:0000256" key="1">
    <source>
        <dbReference type="SAM" id="Coils"/>
    </source>
</evidence>
<evidence type="ECO:0000313" key="3">
    <source>
        <dbReference type="EMBL" id="KAF2868227.1"/>
    </source>
</evidence>
<comment type="caution">
    <text evidence="3">The sequence shown here is derived from an EMBL/GenBank/DDBJ whole genome shotgun (WGS) entry which is preliminary data.</text>
</comment>
<feature type="compositionally biased region" description="Basic and acidic residues" evidence="2">
    <location>
        <begin position="79"/>
        <end position="89"/>
    </location>
</feature>
<feature type="compositionally biased region" description="Basic and acidic residues" evidence="2">
    <location>
        <begin position="487"/>
        <end position="498"/>
    </location>
</feature>
<dbReference type="Proteomes" id="UP000481861">
    <property type="component" value="Unassembled WGS sequence"/>
</dbReference>
<keyword evidence="1" id="KW-0175">Coiled coil</keyword>
<feature type="coiled-coil region" evidence="1">
    <location>
        <begin position="191"/>
        <end position="225"/>
    </location>
</feature>
<dbReference type="EMBL" id="JAADJZ010000020">
    <property type="protein sequence ID" value="KAF2868227.1"/>
    <property type="molecule type" value="Genomic_DNA"/>
</dbReference>
<protein>
    <submittedName>
        <fullName evidence="3">Uncharacterized protein</fullName>
    </submittedName>
</protein>
<feature type="compositionally biased region" description="Basic and acidic residues" evidence="2">
    <location>
        <begin position="527"/>
        <end position="540"/>
    </location>
</feature>
<feature type="region of interest" description="Disordered" evidence="2">
    <location>
        <begin position="487"/>
        <end position="551"/>
    </location>
</feature>
<dbReference type="AlphaFoldDB" id="A0A7C8IA73"/>
<feature type="region of interest" description="Disordered" evidence="2">
    <location>
        <begin position="292"/>
        <end position="312"/>
    </location>
</feature>
<name>A0A7C8IA73_9PLEO</name>
<proteinExistence type="predicted"/>
<dbReference type="OrthoDB" id="3801250at2759"/>
<evidence type="ECO:0000313" key="4">
    <source>
        <dbReference type="Proteomes" id="UP000481861"/>
    </source>
</evidence>